<dbReference type="GO" id="GO:0008168">
    <property type="term" value="F:methyltransferase activity"/>
    <property type="evidence" value="ECO:0007669"/>
    <property type="project" value="UniProtKB-KW"/>
</dbReference>
<evidence type="ECO:0000313" key="9">
    <source>
        <dbReference type="EMBL" id="MCY0389715.1"/>
    </source>
</evidence>
<dbReference type="Pfam" id="PF00590">
    <property type="entry name" value="TP_methylase"/>
    <property type="match status" value="1"/>
</dbReference>
<dbReference type="InterPro" id="IPR000878">
    <property type="entry name" value="4pyrrol_Mease"/>
</dbReference>
<dbReference type="NCBIfam" id="TIGR00096">
    <property type="entry name" value="16S rRNA (cytidine(1402)-2'-O)-methyltransferase"/>
    <property type="match status" value="1"/>
</dbReference>
<proteinExistence type="inferred from homology"/>
<dbReference type="HAMAP" id="MF_01877">
    <property type="entry name" value="16SrRNA_methyltr_I"/>
    <property type="match status" value="1"/>
</dbReference>
<evidence type="ECO:0000256" key="4">
    <source>
        <dbReference type="ARBA" id="ARBA00022679"/>
    </source>
</evidence>
<dbReference type="InterPro" id="IPR014777">
    <property type="entry name" value="4pyrrole_Mease_sub1"/>
</dbReference>
<dbReference type="Proteomes" id="UP001082899">
    <property type="component" value="Unassembled WGS sequence"/>
</dbReference>
<reference evidence="9" key="1">
    <citation type="submission" date="2022-11" db="EMBL/GenBank/DDBJ databases">
        <title>Robbsia betulipollinis sp. nov., isolated from pollen of birch (Betula pendula).</title>
        <authorList>
            <person name="Shi H."/>
            <person name="Ambika Manirajan B."/>
            <person name="Ratering S."/>
            <person name="Geissler-Plaum R."/>
            <person name="Schnell S."/>
        </authorList>
    </citation>
    <scope>NUCLEOTIDE SEQUENCE</scope>
    <source>
        <strain evidence="9">Bb-Pol-6</strain>
    </source>
</reference>
<dbReference type="InterPro" id="IPR035996">
    <property type="entry name" value="4pyrrol_Methylase_sf"/>
</dbReference>
<dbReference type="RefSeq" id="WP_267849640.1">
    <property type="nucleotide sequence ID" value="NZ_JAPMXC010000011.1"/>
</dbReference>
<gene>
    <name evidence="6 9" type="primary">rsmI</name>
    <name evidence="9" type="ORF">OVY01_21465</name>
</gene>
<evidence type="ECO:0000256" key="1">
    <source>
        <dbReference type="ARBA" id="ARBA00022490"/>
    </source>
</evidence>
<dbReference type="PANTHER" id="PTHR46111">
    <property type="entry name" value="RIBOSOMAL RNA SMALL SUBUNIT METHYLTRANSFERASE I"/>
    <property type="match status" value="1"/>
</dbReference>
<evidence type="ECO:0000256" key="3">
    <source>
        <dbReference type="ARBA" id="ARBA00022603"/>
    </source>
</evidence>
<evidence type="ECO:0000259" key="7">
    <source>
        <dbReference type="Pfam" id="PF00590"/>
    </source>
</evidence>
<comment type="similarity">
    <text evidence="6">Belongs to the methyltransferase superfamily. RsmI family.</text>
</comment>
<comment type="caution">
    <text evidence="9">The sequence shown here is derived from an EMBL/GenBank/DDBJ whole genome shotgun (WGS) entry which is preliminary data.</text>
</comment>
<dbReference type="InterPro" id="IPR018063">
    <property type="entry name" value="SAM_MeTrfase_RsmI_CS"/>
</dbReference>
<dbReference type="GO" id="GO:0032259">
    <property type="term" value="P:methylation"/>
    <property type="evidence" value="ECO:0007669"/>
    <property type="project" value="UniProtKB-KW"/>
</dbReference>
<feature type="domain" description="Tetrapyrrole methylase" evidence="7">
    <location>
        <begin position="17"/>
        <end position="216"/>
    </location>
</feature>
<dbReference type="Gene3D" id="3.40.1010.10">
    <property type="entry name" value="Cobalt-precorrin-4 Transmethylase, Domain 1"/>
    <property type="match status" value="1"/>
</dbReference>
<dbReference type="InterPro" id="IPR014776">
    <property type="entry name" value="4pyrrole_Mease_sub2"/>
</dbReference>
<keyword evidence="5 6" id="KW-0949">S-adenosyl-L-methionine</keyword>
<evidence type="ECO:0000259" key="8">
    <source>
        <dbReference type="Pfam" id="PF23016"/>
    </source>
</evidence>
<comment type="subcellular location">
    <subcellularLocation>
        <location evidence="6">Cytoplasm</location>
    </subcellularLocation>
</comment>
<sequence>MTDPLALASSQHYPPATLYMVATPIGNVADISLRALHLLGLCDRLAAEDTRNTAQLLSRYGIAKPMIAAHDHNENEAAERIVAFLAAGERVAFVSDAGTPGISDPGGRLVEAARAAGYGVMPLPGASAVTTAISAAGAWASTFTFVGFLASKTKQRAGQLDALAGHPHAIVLYEAPHRIEETMRAARDALGGTRRVLIARELTKLHESIHRATLAEGPEWLARDANHRRGEFVLVIEGAPAPGDGERDAAAHDGLLRALLDELPVSAAARVAARISGVSRGVLYARALQLAGNDSDEEAADGENAEGSAAP</sequence>
<dbReference type="Gene3D" id="3.30.950.10">
    <property type="entry name" value="Methyltransferase, Cobalt-precorrin-4 Transmethylase, Domain 2"/>
    <property type="match status" value="1"/>
</dbReference>
<dbReference type="CDD" id="cd11648">
    <property type="entry name" value="RsmI"/>
    <property type="match status" value="1"/>
</dbReference>
<protein>
    <recommendedName>
        <fullName evidence="6">Ribosomal RNA small subunit methyltransferase I</fullName>
        <ecNumber evidence="6">2.1.1.198</ecNumber>
    </recommendedName>
    <alternativeName>
        <fullName evidence="6">16S rRNA 2'-O-ribose C1402 methyltransferase</fullName>
    </alternativeName>
    <alternativeName>
        <fullName evidence="6">rRNA (cytidine-2'-O-)-methyltransferase RsmI</fullName>
    </alternativeName>
</protein>
<dbReference type="EC" id="2.1.1.198" evidence="6"/>
<organism evidence="9 10">
    <name type="scientific">Robbsia betulipollinis</name>
    <dbReference type="NCBI Taxonomy" id="2981849"/>
    <lineage>
        <taxon>Bacteria</taxon>
        <taxon>Pseudomonadati</taxon>
        <taxon>Pseudomonadota</taxon>
        <taxon>Betaproteobacteria</taxon>
        <taxon>Burkholderiales</taxon>
        <taxon>Burkholderiaceae</taxon>
        <taxon>Robbsia</taxon>
    </lineage>
</organism>
<dbReference type="EMBL" id="JAPMXC010000011">
    <property type="protein sequence ID" value="MCY0389715.1"/>
    <property type="molecule type" value="Genomic_DNA"/>
</dbReference>
<dbReference type="Pfam" id="PF23016">
    <property type="entry name" value="RsmI_C"/>
    <property type="match status" value="1"/>
</dbReference>
<keyword evidence="1 6" id="KW-0963">Cytoplasm</keyword>
<evidence type="ECO:0000256" key="5">
    <source>
        <dbReference type="ARBA" id="ARBA00022691"/>
    </source>
</evidence>
<evidence type="ECO:0000313" key="10">
    <source>
        <dbReference type="Proteomes" id="UP001082899"/>
    </source>
</evidence>
<comment type="catalytic activity">
    <reaction evidence="6">
        <text>cytidine(1402) in 16S rRNA + S-adenosyl-L-methionine = 2'-O-methylcytidine(1402) in 16S rRNA + S-adenosyl-L-homocysteine + H(+)</text>
        <dbReference type="Rhea" id="RHEA:42924"/>
        <dbReference type="Rhea" id="RHEA-COMP:10285"/>
        <dbReference type="Rhea" id="RHEA-COMP:10286"/>
        <dbReference type="ChEBI" id="CHEBI:15378"/>
        <dbReference type="ChEBI" id="CHEBI:57856"/>
        <dbReference type="ChEBI" id="CHEBI:59789"/>
        <dbReference type="ChEBI" id="CHEBI:74495"/>
        <dbReference type="ChEBI" id="CHEBI:82748"/>
        <dbReference type="EC" id="2.1.1.198"/>
    </reaction>
</comment>
<dbReference type="InterPro" id="IPR053910">
    <property type="entry name" value="RsmI_HTH"/>
</dbReference>
<accession>A0ABT3ZU19</accession>
<name>A0ABT3ZU19_9BURK</name>
<keyword evidence="10" id="KW-1185">Reference proteome</keyword>
<dbReference type="SUPFAM" id="SSF53790">
    <property type="entry name" value="Tetrapyrrole methylase"/>
    <property type="match status" value="1"/>
</dbReference>
<dbReference type="PIRSF" id="PIRSF005917">
    <property type="entry name" value="MTase_YraL"/>
    <property type="match status" value="1"/>
</dbReference>
<feature type="domain" description="RsmI HTH" evidence="8">
    <location>
        <begin position="248"/>
        <end position="290"/>
    </location>
</feature>
<keyword evidence="3 6" id="KW-0489">Methyltransferase</keyword>
<evidence type="ECO:0000256" key="2">
    <source>
        <dbReference type="ARBA" id="ARBA00022552"/>
    </source>
</evidence>
<keyword evidence="4 6" id="KW-0808">Transferase</keyword>
<evidence type="ECO:0000256" key="6">
    <source>
        <dbReference type="HAMAP-Rule" id="MF_01877"/>
    </source>
</evidence>
<dbReference type="PROSITE" id="PS01296">
    <property type="entry name" value="RSMI"/>
    <property type="match status" value="1"/>
</dbReference>
<comment type="function">
    <text evidence="6">Catalyzes the 2'-O-methylation of the ribose of cytidine 1402 (C1402) in 16S rRNA.</text>
</comment>
<dbReference type="InterPro" id="IPR008189">
    <property type="entry name" value="rRNA_ssu_MeTfrase_I"/>
</dbReference>
<keyword evidence="2 6" id="KW-0698">rRNA processing</keyword>
<dbReference type="PANTHER" id="PTHR46111:SF1">
    <property type="entry name" value="RIBOSOMAL RNA SMALL SUBUNIT METHYLTRANSFERASE I"/>
    <property type="match status" value="1"/>
</dbReference>